<organism evidence="2 3">
    <name type="scientific">Candidatus Regiella insecticola LSR1</name>
    <dbReference type="NCBI Taxonomy" id="663321"/>
    <lineage>
        <taxon>Bacteria</taxon>
        <taxon>Pseudomonadati</taxon>
        <taxon>Pseudomonadota</taxon>
        <taxon>Gammaproteobacteria</taxon>
        <taxon>Enterobacterales</taxon>
        <taxon>Enterobacteriaceae</taxon>
        <taxon>aphid secondary symbionts</taxon>
        <taxon>Candidatus Regiella</taxon>
    </lineage>
</organism>
<name>E0WSR8_9ENTR</name>
<dbReference type="InterPro" id="IPR045459">
    <property type="entry name" value="DUF5908"/>
</dbReference>
<gene>
    <name evidence="2" type="ORF">REG_1008</name>
</gene>
<dbReference type="HOGENOM" id="CLU_2407829_0_0_6"/>
<dbReference type="EMBL" id="GL379591">
    <property type="protein sequence ID" value="EFL92037.1"/>
    <property type="molecule type" value="Genomic_DNA"/>
</dbReference>
<keyword evidence="3" id="KW-1185">Reference proteome</keyword>
<dbReference type="Pfam" id="PF19265">
    <property type="entry name" value="DUF5908"/>
    <property type="match status" value="1"/>
</dbReference>
<feature type="region of interest" description="Disordered" evidence="1">
    <location>
        <begin position="16"/>
        <end position="45"/>
    </location>
</feature>
<evidence type="ECO:0000256" key="1">
    <source>
        <dbReference type="SAM" id="MobiDB-lite"/>
    </source>
</evidence>
<protein>
    <submittedName>
        <fullName evidence="2">Uncharacterized protein</fullName>
    </submittedName>
</protein>
<dbReference type="Proteomes" id="UP000005726">
    <property type="component" value="Unassembled WGS sequence"/>
</dbReference>
<dbReference type="AlphaFoldDB" id="E0WSR8"/>
<accession>E0WSR8</accession>
<proteinExistence type="predicted"/>
<reference evidence="2" key="1">
    <citation type="journal article" date="2009" name="Environ. Microbiol.">
        <title>Dynamics of genome evolution in facultative symbionts of aphids.</title>
        <authorList>
            <person name="Degnan P.H."/>
            <person name="Leonardo T.E."/>
            <person name="Cass B.N."/>
            <person name="Hurwitz B."/>
            <person name="Stern D."/>
            <person name="Gibbs R.A."/>
            <person name="Richards S."/>
            <person name="Moran N.A."/>
        </authorList>
    </citation>
    <scope>NUCLEOTIDE SEQUENCE [LARGE SCALE GENOMIC DNA]</scope>
    <source>
        <strain evidence="2">LSR1</strain>
    </source>
</reference>
<evidence type="ECO:0000313" key="2">
    <source>
        <dbReference type="EMBL" id="EFL92037.1"/>
    </source>
</evidence>
<evidence type="ECO:0000313" key="3">
    <source>
        <dbReference type="Proteomes" id="UP000005726"/>
    </source>
</evidence>
<dbReference type="STRING" id="663321.REG_1008"/>
<sequence length="92" mass="10586">MPIEIRELMIKATLRDPPDFRGETTRLAAGANAGDPSQPEPQDQDARWRQLIAAQLERLLPEHVERLLSRDGFFEQALTDQIVHILARMKER</sequence>